<evidence type="ECO:0000313" key="1">
    <source>
        <dbReference type="EMBL" id="QQP32513.1"/>
    </source>
</evidence>
<name>A0A7T8GM94_CALRO</name>
<evidence type="ECO:0000313" key="2">
    <source>
        <dbReference type="Proteomes" id="UP000595437"/>
    </source>
</evidence>
<accession>A0A7T8GM94</accession>
<protein>
    <submittedName>
        <fullName evidence="1">Uncharacterized protein</fullName>
    </submittedName>
</protein>
<organism evidence="1 2">
    <name type="scientific">Caligus rogercresseyi</name>
    <name type="common">Sea louse</name>
    <dbReference type="NCBI Taxonomy" id="217165"/>
    <lineage>
        <taxon>Eukaryota</taxon>
        <taxon>Metazoa</taxon>
        <taxon>Ecdysozoa</taxon>
        <taxon>Arthropoda</taxon>
        <taxon>Crustacea</taxon>
        <taxon>Multicrustacea</taxon>
        <taxon>Hexanauplia</taxon>
        <taxon>Copepoda</taxon>
        <taxon>Siphonostomatoida</taxon>
        <taxon>Caligidae</taxon>
        <taxon>Caligus</taxon>
    </lineage>
</organism>
<dbReference type="EMBL" id="CP045909">
    <property type="protein sequence ID" value="QQP32513.1"/>
    <property type="molecule type" value="Genomic_DNA"/>
</dbReference>
<keyword evidence="2" id="KW-1185">Reference proteome</keyword>
<gene>
    <name evidence="1" type="ORF">FKW44_024846</name>
</gene>
<proteinExistence type="predicted"/>
<dbReference type="Proteomes" id="UP000595437">
    <property type="component" value="Chromosome 20"/>
</dbReference>
<sequence length="90" mass="9881">MCGLWMELPPTHQIGPGLLLKEFCRFLASNYWPPIKPRFESPGLAVWGFLGRETTAPHPNVDSLKPPSLLPGPTCLTTSSKGLCCFLLPC</sequence>
<reference evidence="2" key="1">
    <citation type="submission" date="2021-01" db="EMBL/GenBank/DDBJ databases">
        <title>Caligus Genome Assembly.</title>
        <authorList>
            <person name="Gallardo-Escarate C."/>
        </authorList>
    </citation>
    <scope>NUCLEOTIDE SEQUENCE [LARGE SCALE GENOMIC DNA]</scope>
</reference>
<dbReference type="AlphaFoldDB" id="A0A7T8GM94"/>